<accession>A0A0A9G7T1</accession>
<proteinExistence type="predicted"/>
<evidence type="ECO:0000313" key="1">
    <source>
        <dbReference type="EMBL" id="JAE16748.1"/>
    </source>
</evidence>
<dbReference type="AlphaFoldDB" id="A0A0A9G7T1"/>
<reference evidence="1" key="2">
    <citation type="journal article" date="2015" name="Data Brief">
        <title>Shoot transcriptome of the giant reed, Arundo donax.</title>
        <authorList>
            <person name="Barrero R.A."/>
            <person name="Guerrero F.D."/>
            <person name="Moolhuijzen P."/>
            <person name="Goolsby J.A."/>
            <person name="Tidwell J."/>
            <person name="Bellgard S.E."/>
            <person name="Bellgard M.I."/>
        </authorList>
    </citation>
    <scope>NUCLEOTIDE SEQUENCE</scope>
    <source>
        <tissue evidence="1">Shoot tissue taken approximately 20 cm above the soil surface</tissue>
    </source>
</reference>
<protein>
    <submittedName>
        <fullName evidence="1">Uncharacterized protein</fullName>
    </submittedName>
</protein>
<reference evidence="1" key="1">
    <citation type="submission" date="2014-09" db="EMBL/GenBank/DDBJ databases">
        <authorList>
            <person name="Magalhaes I.L.F."/>
            <person name="Oliveira U."/>
            <person name="Santos F.R."/>
            <person name="Vidigal T.H.D.A."/>
            <person name="Brescovit A.D."/>
            <person name="Santos A.J."/>
        </authorList>
    </citation>
    <scope>NUCLEOTIDE SEQUENCE</scope>
    <source>
        <tissue evidence="1">Shoot tissue taken approximately 20 cm above the soil surface</tissue>
    </source>
</reference>
<organism evidence="1">
    <name type="scientific">Arundo donax</name>
    <name type="common">Giant reed</name>
    <name type="synonym">Donax arundinaceus</name>
    <dbReference type="NCBI Taxonomy" id="35708"/>
    <lineage>
        <taxon>Eukaryota</taxon>
        <taxon>Viridiplantae</taxon>
        <taxon>Streptophyta</taxon>
        <taxon>Embryophyta</taxon>
        <taxon>Tracheophyta</taxon>
        <taxon>Spermatophyta</taxon>
        <taxon>Magnoliopsida</taxon>
        <taxon>Liliopsida</taxon>
        <taxon>Poales</taxon>
        <taxon>Poaceae</taxon>
        <taxon>PACMAD clade</taxon>
        <taxon>Arundinoideae</taxon>
        <taxon>Arundineae</taxon>
        <taxon>Arundo</taxon>
    </lineage>
</organism>
<sequence length="53" mass="6187">MKRNKHHSCVDVCMGSRNTAHKVKCFLHIIDVKPSRQGLQTHPLLKFARMFLQ</sequence>
<name>A0A0A9G7T1_ARUDO</name>
<dbReference type="EMBL" id="GBRH01181148">
    <property type="protein sequence ID" value="JAE16748.1"/>
    <property type="molecule type" value="Transcribed_RNA"/>
</dbReference>